<organism evidence="1 2">
    <name type="scientific">Forsythia ovata</name>
    <dbReference type="NCBI Taxonomy" id="205694"/>
    <lineage>
        <taxon>Eukaryota</taxon>
        <taxon>Viridiplantae</taxon>
        <taxon>Streptophyta</taxon>
        <taxon>Embryophyta</taxon>
        <taxon>Tracheophyta</taxon>
        <taxon>Spermatophyta</taxon>
        <taxon>Magnoliopsida</taxon>
        <taxon>eudicotyledons</taxon>
        <taxon>Gunneridae</taxon>
        <taxon>Pentapetalae</taxon>
        <taxon>asterids</taxon>
        <taxon>lamiids</taxon>
        <taxon>Lamiales</taxon>
        <taxon>Oleaceae</taxon>
        <taxon>Forsythieae</taxon>
        <taxon>Forsythia</taxon>
    </lineage>
</organism>
<sequence>MKVNELRSTVTGIEDIDELHYEKKILCSRLVVSEDARTQAEFKIIKSKTIQRFSVSARKQVELKLKVCEDMDYTKHKQLTKALAELWMAILWVSGYTDSKVSAEVYEP</sequence>
<keyword evidence="2" id="KW-1185">Reference proteome</keyword>
<dbReference type="EMBL" id="JBFOLJ010000008">
    <property type="protein sequence ID" value="KAL2514740.1"/>
    <property type="molecule type" value="Genomic_DNA"/>
</dbReference>
<dbReference type="Proteomes" id="UP001604277">
    <property type="component" value="Unassembled WGS sequence"/>
</dbReference>
<protein>
    <submittedName>
        <fullName evidence="1">Uncharacterized protein</fullName>
    </submittedName>
</protein>
<evidence type="ECO:0000313" key="2">
    <source>
        <dbReference type="Proteomes" id="UP001604277"/>
    </source>
</evidence>
<comment type="caution">
    <text evidence="1">The sequence shown here is derived from an EMBL/GenBank/DDBJ whole genome shotgun (WGS) entry which is preliminary data.</text>
</comment>
<reference evidence="2" key="1">
    <citation type="submission" date="2024-07" db="EMBL/GenBank/DDBJ databases">
        <title>Two chromosome-level genome assemblies of Korean endemic species Abeliophyllum distichum and Forsythia ovata (Oleaceae).</title>
        <authorList>
            <person name="Jang H."/>
        </authorList>
    </citation>
    <scope>NUCLEOTIDE SEQUENCE [LARGE SCALE GENOMIC DNA]</scope>
</reference>
<accession>A0ABD1TPR9</accession>
<gene>
    <name evidence="1" type="ORF">Fot_28711</name>
</gene>
<evidence type="ECO:0000313" key="1">
    <source>
        <dbReference type="EMBL" id="KAL2514740.1"/>
    </source>
</evidence>
<proteinExistence type="predicted"/>
<dbReference type="AlphaFoldDB" id="A0ABD1TPR9"/>
<name>A0ABD1TPR9_9LAMI</name>